<sequence>MNQGEIYEHNVNGVRFRVLVVSSDGHNQARTPWVAPIRHGTADIPPYLVALHDADPLGGAVDLDRLRRAAPNGPSLGLVTGTTMNRVREAVVAVFAA</sequence>
<dbReference type="SUPFAM" id="SSF50118">
    <property type="entry name" value="Cell growth inhibitor/plasmid maintenance toxic component"/>
    <property type="match status" value="1"/>
</dbReference>
<evidence type="ECO:0000313" key="1">
    <source>
        <dbReference type="EMBL" id="GAA1816789.1"/>
    </source>
</evidence>
<dbReference type="RefSeq" id="WP_344134897.1">
    <property type="nucleotide sequence ID" value="NZ_BAAALT010000144.1"/>
</dbReference>
<accession>A0ABP4YHC1</accession>
<gene>
    <name evidence="1" type="ORF">GCM10009682_42070</name>
</gene>
<dbReference type="EMBL" id="BAAALT010000144">
    <property type="protein sequence ID" value="GAA1816789.1"/>
    <property type="molecule type" value="Genomic_DNA"/>
</dbReference>
<keyword evidence="2" id="KW-1185">Reference proteome</keyword>
<dbReference type="Proteomes" id="UP001500218">
    <property type="component" value="Unassembled WGS sequence"/>
</dbReference>
<evidence type="ECO:0000313" key="2">
    <source>
        <dbReference type="Proteomes" id="UP001500218"/>
    </source>
</evidence>
<comment type="caution">
    <text evidence="1">The sequence shown here is derived from an EMBL/GenBank/DDBJ whole genome shotgun (WGS) entry which is preliminary data.</text>
</comment>
<protein>
    <submittedName>
        <fullName evidence="1">Uncharacterized protein</fullName>
    </submittedName>
</protein>
<reference evidence="2" key="1">
    <citation type="journal article" date="2019" name="Int. J. Syst. Evol. Microbiol.">
        <title>The Global Catalogue of Microorganisms (GCM) 10K type strain sequencing project: providing services to taxonomists for standard genome sequencing and annotation.</title>
        <authorList>
            <consortium name="The Broad Institute Genomics Platform"/>
            <consortium name="The Broad Institute Genome Sequencing Center for Infectious Disease"/>
            <person name="Wu L."/>
            <person name="Ma J."/>
        </authorList>
    </citation>
    <scope>NUCLEOTIDE SEQUENCE [LARGE SCALE GENOMIC DNA]</scope>
    <source>
        <strain evidence="2">JCM 13250</strain>
    </source>
</reference>
<organism evidence="1 2">
    <name type="scientific">Luedemannella flava</name>
    <dbReference type="NCBI Taxonomy" id="349316"/>
    <lineage>
        <taxon>Bacteria</taxon>
        <taxon>Bacillati</taxon>
        <taxon>Actinomycetota</taxon>
        <taxon>Actinomycetes</taxon>
        <taxon>Micromonosporales</taxon>
        <taxon>Micromonosporaceae</taxon>
        <taxon>Luedemannella</taxon>
    </lineage>
</organism>
<proteinExistence type="predicted"/>
<name>A0ABP4YHC1_9ACTN</name>